<keyword evidence="1" id="KW-1133">Transmembrane helix</keyword>
<feature type="transmembrane region" description="Helical" evidence="1">
    <location>
        <begin position="51"/>
        <end position="83"/>
    </location>
</feature>
<keyword evidence="1" id="KW-0472">Membrane</keyword>
<keyword evidence="1" id="KW-0812">Transmembrane</keyword>
<proteinExistence type="predicted"/>
<evidence type="ECO:0000313" key="2">
    <source>
        <dbReference type="EMBL" id="QIW53685.1"/>
    </source>
</evidence>
<gene>
    <name evidence="2" type="ORF">GU336_05765</name>
</gene>
<protein>
    <submittedName>
        <fullName evidence="2">Uncharacterized protein</fullName>
    </submittedName>
</protein>
<dbReference type="EMBL" id="CP047616">
    <property type="protein sequence ID" value="QIW53685.1"/>
    <property type="molecule type" value="Genomic_DNA"/>
</dbReference>
<dbReference type="AlphaFoldDB" id="A0A6H0UH55"/>
<sequence length="153" mass="17668">MITGNNKLSNDGFLLLIIHFVLVVILFYTYFPLNGAIKEMHNNGQGIGGGWWFIIIGWVLFIEPLIFLIMGWILAIIICVLTYKLIASDISIIPIIFSLISIFMFFILTFFILVDPKLLFIVMGSYFWSGFTLFLTMKKRREEKKSEKKATNL</sequence>
<accession>A0A6H0UH55</accession>
<feature type="transmembrane region" description="Helical" evidence="1">
    <location>
        <begin position="12"/>
        <end position="31"/>
    </location>
</feature>
<evidence type="ECO:0000313" key="3">
    <source>
        <dbReference type="Proteomes" id="UP000501945"/>
    </source>
</evidence>
<dbReference type="RefSeq" id="WP_167838672.1">
    <property type="nucleotide sequence ID" value="NZ_CP047616.1"/>
</dbReference>
<reference evidence="2 3" key="1">
    <citation type="submission" date="2019-12" db="EMBL/GenBank/DDBJ databases">
        <title>Whole genome sequences of Lactococcus raffinolactis strains isolated from sewage.</title>
        <authorList>
            <person name="Ybazeta G."/>
            <person name="Ross M."/>
            <person name="Brabant-Kirwan D."/>
            <person name="Saleh M."/>
            <person name="Dillon J.A."/>
            <person name="Splinter K."/>
            <person name="Nokhbeh R."/>
        </authorList>
    </citation>
    <scope>NUCLEOTIDE SEQUENCE [LARGE SCALE GENOMIC DNA]</scope>
    <source>
        <strain evidence="2 3">Lr_19_5</strain>
    </source>
</reference>
<evidence type="ECO:0000256" key="1">
    <source>
        <dbReference type="SAM" id="Phobius"/>
    </source>
</evidence>
<dbReference type="Proteomes" id="UP000501945">
    <property type="component" value="Chromosome"/>
</dbReference>
<feature type="transmembrane region" description="Helical" evidence="1">
    <location>
        <begin position="118"/>
        <end position="137"/>
    </location>
</feature>
<organism evidence="2 3">
    <name type="scientific">Pseudolactococcus raffinolactis</name>
    <dbReference type="NCBI Taxonomy" id="1366"/>
    <lineage>
        <taxon>Bacteria</taxon>
        <taxon>Bacillati</taxon>
        <taxon>Bacillota</taxon>
        <taxon>Bacilli</taxon>
        <taxon>Lactobacillales</taxon>
        <taxon>Streptococcaceae</taxon>
        <taxon>Pseudolactococcus</taxon>
    </lineage>
</organism>
<feature type="transmembrane region" description="Helical" evidence="1">
    <location>
        <begin position="90"/>
        <end position="112"/>
    </location>
</feature>
<name>A0A6H0UH55_9LACT</name>